<keyword evidence="2" id="KW-0732">Signal</keyword>
<feature type="region of interest" description="Disordered" evidence="1">
    <location>
        <begin position="71"/>
        <end position="91"/>
    </location>
</feature>
<proteinExistence type="predicted"/>
<organism evidence="3 4">
    <name type="scientific">Ceratitis capitata</name>
    <name type="common">Mediterranean fruit fly</name>
    <name type="synonym">Tephritis capitata</name>
    <dbReference type="NCBI Taxonomy" id="7213"/>
    <lineage>
        <taxon>Eukaryota</taxon>
        <taxon>Metazoa</taxon>
        <taxon>Ecdysozoa</taxon>
        <taxon>Arthropoda</taxon>
        <taxon>Hexapoda</taxon>
        <taxon>Insecta</taxon>
        <taxon>Pterygota</taxon>
        <taxon>Neoptera</taxon>
        <taxon>Endopterygota</taxon>
        <taxon>Diptera</taxon>
        <taxon>Brachycera</taxon>
        <taxon>Muscomorpha</taxon>
        <taxon>Tephritoidea</taxon>
        <taxon>Tephritidae</taxon>
        <taxon>Ceratitis</taxon>
        <taxon>Ceratitis</taxon>
    </lineage>
</organism>
<dbReference type="Proteomes" id="UP000606786">
    <property type="component" value="Unassembled WGS sequence"/>
</dbReference>
<dbReference type="OrthoDB" id="7965619at2759"/>
<keyword evidence="4" id="KW-1185">Reference proteome</keyword>
<evidence type="ECO:0000313" key="3">
    <source>
        <dbReference type="EMBL" id="CAD7003994.1"/>
    </source>
</evidence>
<gene>
    <name evidence="3" type="ORF">CCAP1982_LOCUS12416</name>
</gene>
<feature type="signal peptide" evidence="2">
    <location>
        <begin position="1"/>
        <end position="21"/>
    </location>
</feature>
<feature type="chain" id="PRO_5032430218" evidence="2">
    <location>
        <begin position="22"/>
        <end position="115"/>
    </location>
</feature>
<name>A0A811UZ65_CERCA</name>
<accession>A0A811UZ65</accession>
<evidence type="ECO:0000256" key="2">
    <source>
        <dbReference type="SAM" id="SignalP"/>
    </source>
</evidence>
<protein>
    <submittedName>
        <fullName evidence="3">(Mediterranean fruit fly) hypothetical protein</fullName>
    </submittedName>
</protein>
<comment type="caution">
    <text evidence="3">The sequence shown here is derived from an EMBL/GenBank/DDBJ whole genome shotgun (WGS) entry which is preliminary data.</text>
</comment>
<dbReference type="EMBL" id="CAJHJT010000034">
    <property type="protein sequence ID" value="CAD7003994.1"/>
    <property type="molecule type" value="Genomic_DNA"/>
</dbReference>
<dbReference type="AlphaFoldDB" id="A0A811UZ65"/>
<sequence length="115" mass="13473">MKNLTIIFCFLLAYTITTINARPSIELATRLSNLYMDPANDESFNEINRFDIDEVYYSKRKEVMKEPDLVLSTTEVSTRRPEEVEDTTSSAETEERLMRFMFGLMGNVMRRFIPL</sequence>
<evidence type="ECO:0000313" key="4">
    <source>
        <dbReference type="Proteomes" id="UP000606786"/>
    </source>
</evidence>
<reference evidence="3" key="1">
    <citation type="submission" date="2020-11" db="EMBL/GenBank/DDBJ databases">
        <authorList>
            <person name="Whitehead M."/>
        </authorList>
    </citation>
    <scope>NUCLEOTIDE SEQUENCE</scope>
    <source>
        <strain evidence="3">EGII</strain>
    </source>
</reference>
<evidence type="ECO:0000256" key="1">
    <source>
        <dbReference type="SAM" id="MobiDB-lite"/>
    </source>
</evidence>